<accession>A0A166H5D3</accession>
<dbReference type="Proteomes" id="UP000076798">
    <property type="component" value="Unassembled WGS sequence"/>
</dbReference>
<feature type="compositionally biased region" description="Polar residues" evidence="1">
    <location>
        <begin position="37"/>
        <end position="46"/>
    </location>
</feature>
<gene>
    <name evidence="2" type="ORF">SISSUDRAFT_81390</name>
</gene>
<dbReference type="AlphaFoldDB" id="A0A166H5D3"/>
<keyword evidence="3" id="KW-1185">Reference proteome</keyword>
<protein>
    <submittedName>
        <fullName evidence="2">Uncharacterized protein</fullName>
    </submittedName>
</protein>
<feature type="compositionally biased region" description="Basic and acidic residues" evidence="1">
    <location>
        <begin position="207"/>
        <end position="224"/>
    </location>
</feature>
<feature type="compositionally biased region" description="Low complexity" evidence="1">
    <location>
        <begin position="52"/>
        <end position="67"/>
    </location>
</feature>
<feature type="compositionally biased region" description="Pro residues" evidence="1">
    <location>
        <begin position="1"/>
        <end position="16"/>
    </location>
</feature>
<organism evidence="2 3">
    <name type="scientific">Sistotremastrum suecicum HHB10207 ss-3</name>
    <dbReference type="NCBI Taxonomy" id="1314776"/>
    <lineage>
        <taxon>Eukaryota</taxon>
        <taxon>Fungi</taxon>
        <taxon>Dikarya</taxon>
        <taxon>Basidiomycota</taxon>
        <taxon>Agaricomycotina</taxon>
        <taxon>Agaricomycetes</taxon>
        <taxon>Sistotremastrales</taxon>
        <taxon>Sistotremastraceae</taxon>
        <taxon>Sistotremastrum</taxon>
    </lineage>
</organism>
<evidence type="ECO:0000313" key="2">
    <source>
        <dbReference type="EMBL" id="KZT42356.1"/>
    </source>
</evidence>
<sequence>MPRIYPPYEPLPPTPQRPQTRAQSRAHQRSAPLAPAPSTTQSTNLTAPFPAPVLTAPAAPNAAAPAGAPSRFNPFGWLDNLPSTRAPQPQTQILAGQTGVGQSNVQQPLQPLRPLRPLPPFIQPLLPPPTPNSRHALDLPPSLNLDIDIDIDVSPKSTTNRHGAEKEKPTAIYFTPDHSGIFINKFRTTICEYHHEHHPNNSPEADDPGRDREGEQRDRDRGPRDSPAGVGVGATYLEAWNRTQGIQERSRSGRNKVEAQDQVEVEPEVDRYKDCNEHLRRLEKERKGERKDSKERYLDRAPSIGIRNSDRTGIIVFNLHALTPQALQIPLDEIPEHRAKISLVGTRKEILKEVWSRLVWYIWSENESEPKSKVGVIRNSIC</sequence>
<feature type="compositionally biased region" description="Basic and acidic residues" evidence="1">
    <location>
        <begin position="248"/>
        <end position="259"/>
    </location>
</feature>
<name>A0A166H5D3_9AGAM</name>
<feature type="region of interest" description="Disordered" evidence="1">
    <location>
        <begin position="195"/>
        <end position="265"/>
    </location>
</feature>
<evidence type="ECO:0000313" key="3">
    <source>
        <dbReference type="Proteomes" id="UP000076798"/>
    </source>
</evidence>
<reference evidence="2 3" key="1">
    <citation type="journal article" date="2016" name="Mol. Biol. Evol.">
        <title>Comparative Genomics of Early-Diverging Mushroom-Forming Fungi Provides Insights into the Origins of Lignocellulose Decay Capabilities.</title>
        <authorList>
            <person name="Nagy L.G."/>
            <person name="Riley R."/>
            <person name="Tritt A."/>
            <person name="Adam C."/>
            <person name="Daum C."/>
            <person name="Floudas D."/>
            <person name="Sun H."/>
            <person name="Yadav J.S."/>
            <person name="Pangilinan J."/>
            <person name="Larsson K.H."/>
            <person name="Matsuura K."/>
            <person name="Barry K."/>
            <person name="Labutti K."/>
            <person name="Kuo R."/>
            <person name="Ohm R.A."/>
            <person name="Bhattacharya S.S."/>
            <person name="Shirouzu T."/>
            <person name="Yoshinaga Y."/>
            <person name="Martin F.M."/>
            <person name="Grigoriev I.V."/>
            <person name="Hibbett D.S."/>
        </authorList>
    </citation>
    <scope>NUCLEOTIDE SEQUENCE [LARGE SCALE GENOMIC DNA]</scope>
    <source>
        <strain evidence="2 3">HHB10207 ss-3</strain>
    </source>
</reference>
<evidence type="ECO:0000256" key="1">
    <source>
        <dbReference type="SAM" id="MobiDB-lite"/>
    </source>
</evidence>
<proteinExistence type="predicted"/>
<dbReference type="EMBL" id="KV428014">
    <property type="protein sequence ID" value="KZT42356.1"/>
    <property type="molecule type" value="Genomic_DNA"/>
</dbReference>
<feature type="region of interest" description="Disordered" evidence="1">
    <location>
        <begin position="1"/>
        <end position="67"/>
    </location>
</feature>